<feature type="compositionally biased region" description="Basic residues" evidence="1">
    <location>
        <begin position="782"/>
        <end position="802"/>
    </location>
</feature>
<dbReference type="EMBL" id="FZQP02004556">
    <property type="protein sequence ID" value="VVD00255.1"/>
    <property type="molecule type" value="Genomic_DNA"/>
</dbReference>
<dbReference type="InterPro" id="IPR043504">
    <property type="entry name" value="Peptidase_S1_PA_chymotrypsin"/>
</dbReference>
<accession>A0A5E4QQI5</accession>
<dbReference type="InterPro" id="IPR051333">
    <property type="entry name" value="CLIP_Serine_Protease"/>
</dbReference>
<dbReference type="GO" id="GO:0004252">
    <property type="term" value="F:serine-type endopeptidase activity"/>
    <property type="evidence" value="ECO:0007669"/>
    <property type="project" value="InterPro"/>
</dbReference>
<dbReference type="PROSITE" id="PS50240">
    <property type="entry name" value="TRYPSIN_DOM"/>
    <property type="match status" value="1"/>
</dbReference>
<dbReference type="GO" id="GO:0006508">
    <property type="term" value="P:proteolysis"/>
    <property type="evidence" value="ECO:0007669"/>
    <property type="project" value="InterPro"/>
</dbReference>
<feature type="domain" description="Peptidase S1" evidence="2">
    <location>
        <begin position="149"/>
        <end position="573"/>
    </location>
</feature>
<dbReference type="AlphaFoldDB" id="A0A5E4QQI5"/>
<gene>
    <name evidence="3" type="ORF">LSINAPIS_LOCUS10933</name>
</gene>
<evidence type="ECO:0000259" key="2">
    <source>
        <dbReference type="PROSITE" id="PS50240"/>
    </source>
</evidence>
<dbReference type="PANTHER" id="PTHR24260">
    <property type="match status" value="1"/>
</dbReference>
<dbReference type="Pfam" id="PF00089">
    <property type="entry name" value="Trypsin"/>
    <property type="match status" value="3"/>
</dbReference>
<feature type="compositionally biased region" description="Basic and acidic residues" evidence="1">
    <location>
        <begin position="767"/>
        <end position="781"/>
    </location>
</feature>
<feature type="compositionally biased region" description="Basic and acidic residues" evidence="1">
    <location>
        <begin position="748"/>
        <end position="757"/>
    </location>
</feature>
<evidence type="ECO:0000313" key="3">
    <source>
        <dbReference type="EMBL" id="VVD00255.1"/>
    </source>
</evidence>
<dbReference type="Proteomes" id="UP000324832">
    <property type="component" value="Unassembled WGS sequence"/>
</dbReference>
<organism evidence="3 4">
    <name type="scientific">Leptidea sinapis</name>
    <dbReference type="NCBI Taxonomy" id="189913"/>
    <lineage>
        <taxon>Eukaryota</taxon>
        <taxon>Metazoa</taxon>
        <taxon>Ecdysozoa</taxon>
        <taxon>Arthropoda</taxon>
        <taxon>Hexapoda</taxon>
        <taxon>Insecta</taxon>
        <taxon>Pterygota</taxon>
        <taxon>Neoptera</taxon>
        <taxon>Endopterygota</taxon>
        <taxon>Lepidoptera</taxon>
        <taxon>Glossata</taxon>
        <taxon>Ditrysia</taxon>
        <taxon>Papilionoidea</taxon>
        <taxon>Pieridae</taxon>
        <taxon>Dismorphiinae</taxon>
        <taxon>Leptidea</taxon>
    </lineage>
</organism>
<protein>
    <recommendedName>
        <fullName evidence="2">Peptidase S1 domain-containing protein</fullName>
    </recommendedName>
</protein>
<dbReference type="InterPro" id="IPR001254">
    <property type="entry name" value="Trypsin_dom"/>
</dbReference>
<evidence type="ECO:0000313" key="4">
    <source>
        <dbReference type="Proteomes" id="UP000324832"/>
    </source>
</evidence>
<reference evidence="3 4" key="1">
    <citation type="submission" date="2017-07" db="EMBL/GenBank/DDBJ databases">
        <authorList>
            <person name="Talla V."/>
            <person name="Backstrom N."/>
        </authorList>
    </citation>
    <scope>NUCLEOTIDE SEQUENCE [LARGE SCALE GENOMIC DNA]</scope>
</reference>
<keyword evidence="4" id="KW-1185">Reference proteome</keyword>
<feature type="region of interest" description="Disordered" evidence="1">
    <location>
        <begin position="748"/>
        <end position="833"/>
    </location>
</feature>
<feature type="compositionally biased region" description="Basic and acidic residues" evidence="1">
    <location>
        <begin position="803"/>
        <end position="826"/>
    </location>
</feature>
<dbReference type="SUPFAM" id="SSF50494">
    <property type="entry name" value="Trypsin-like serine proteases"/>
    <property type="match status" value="3"/>
</dbReference>
<proteinExistence type="predicted"/>
<dbReference type="InterPro" id="IPR009003">
    <property type="entry name" value="Peptidase_S1_PA"/>
</dbReference>
<evidence type="ECO:0000256" key="1">
    <source>
        <dbReference type="SAM" id="MobiDB-lite"/>
    </source>
</evidence>
<name>A0A5E4QQI5_9NEOP</name>
<sequence>METKPEIRGPIWFHEDSDRYNNPCIKNGAKKAVWKCIPRNYVFDGHENDNIRWMNNDIAIVKVEDDFNFDRRVRGCDYTPKPICYNNQSQRLEEPGTMASIAGWGSLDKYNDWVNKRSDVLDQDLMETDVMIVAKDRCKNRWGHRYHNIIDNYMICSKDIVPELSEICLNDHGGPLVYGTGVNSVVIGIISACLVKERTNKCHGPFLYTSVYKNKALINCAIYKDVSPAKNEIAKMRRNDNNETTSTATNVTISTPFDTIIKHRGVVLRASEDRDVVLNDYVFDGHENDNIRWMNNDIAIVKIEDGFDFSRRIRGCDFVPKPICYNNQSLTLENPGTVVSIAGWGTTSRYNEWVNRRKENQQNLLEAHVEIIAKNRCKRRWGSRYHNIIDNYMICSKDIGQTMSEICNEKYVDCQDINYSDDEDMRRDTKVAKIEKVPTNLVLHSAYHNETYANGTRRYASQADGGFCENDHGGPLVYGNGVNSVVIGVISACLVKERTNKCYGPFLYTSVFKNRQFISCAIYKDVDPAKNELGGGGKTTLPEIVHRAHDNDDKVYLQLTKESAKAHKYRGWLCGGVIVHPSYVLTSAACVEDAEHFYVVPGTTRFVDSFDYKSNNCVYYKFDFQDSIKWSANDIAIVKVDKPFKLGVKESNCEFATDLVCYNNVSRELEKAGTKGFIAGWGSGYQFRENDHGGPLIVKYQGKERVVGVISACKIDPKSHSCHGPFLYTSVFKNRQFISCAINKDVDAKKNSEKAKDNSSAVEEETEKPKTKPDKKEDAKIKASKHKNVSKKSGKHHSKGKKEKKEAAAKSKAPKDGSYESSRDENVNEPDEE</sequence>
<dbReference type="SMART" id="SM00020">
    <property type="entry name" value="Tryp_SPc"/>
    <property type="match status" value="1"/>
</dbReference>
<dbReference type="Gene3D" id="2.40.10.10">
    <property type="entry name" value="Trypsin-like serine proteases"/>
    <property type="match status" value="3"/>
</dbReference>
<dbReference type="PANTHER" id="PTHR24260:SF132">
    <property type="entry name" value="PEPTIDASE S1 DOMAIN-CONTAINING PROTEIN"/>
    <property type="match status" value="1"/>
</dbReference>